<dbReference type="Proteomes" id="UP001159363">
    <property type="component" value="Chromosome 6"/>
</dbReference>
<sequence length="305" mass="34716">MAKWLKRIDEEWFSHLEMMFNISYYIAKNSKPFADIRGLAELIDKLNVEVLEEYACSSNKHCKEFVHYIAQCVKEDDVADIKASEFVFILLDGSTDRNCHTAEVLLTHLQKLHTVRWVASKVGTITAVIQDWKSLVTHLENVGCGKDSESNKAKGILKTLKKKTMTSLEELKRNPGPMENEFLICTSETVMYNEIQLAGFVNGQNIFQYLLKHDDKKDILQKALDEWYEFKVCAKGLLSPDLLGKAMANGDRFPVFLKLLKVASVLQVSTASCERGFNQMTLVKNKLSSSLETESLDDLMLENFN</sequence>
<name>A0ABQ9H5H4_9NEOP</name>
<dbReference type="InterPro" id="IPR008906">
    <property type="entry name" value="HATC_C_dom"/>
</dbReference>
<comment type="caution">
    <text evidence="2">The sequence shown here is derived from an EMBL/GenBank/DDBJ whole genome shotgun (WGS) entry which is preliminary data.</text>
</comment>
<dbReference type="PANTHER" id="PTHR46880:SF5">
    <property type="entry name" value="DUF4371 DOMAIN-CONTAINING PROTEIN"/>
    <property type="match status" value="1"/>
</dbReference>
<accession>A0ABQ9H5H4</accession>
<gene>
    <name evidence="2" type="ORF">PR048_020151</name>
</gene>
<dbReference type="PANTHER" id="PTHR46880">
    <property type="entry name" value="RAS-ASSOCIATING DOMAIN-CONTAINING PROTEIN"/>
    <property type="match status" value="1"/>
</dbReference>
<keyword evidence="3" id="KW-1185">Reference proteome</keyword>
<dbReference type="Pfam" id="PF05699">
    <property type="entry name" value="Dimer_Tnp_hAT"/>
    <property type="match status" value="1"/>
</dbReference>
<evidence type="ECO:0000259" key="1">
    <source>
        <dbReference type="Pfam" id="PF05699"/>
    </source>
</evidence>
<dbReference type="EMBL" id="JARBHB010000007">
    <property type="protein sequence ID" value="KAJ8879543.1"/>
    <property type="molecule type" value="Genomic_DNA"/>
</dbReference>
<reference evidence="2 3" key="1">
    <citation type="submission" date="2023-02" db="EMBL/GenBank/DDBJ databases">
        <title>LHISI_Scaffold_Assembly.</title>
        <authorList>
            <person name="Stuart O.P."/>
            <person name="Cleave R."/>
            <person name="Magrath M.J.L."/>
            <person name="Mikheyev A.S."/>
        </authorList>
    </citation>
    <scope>NUCLEOTIDE SEQUENCE [LARGE SCALE GENOMIC DNA]</scope>
    <source>
        <strain evidence="2">Daus_M_001</strain>
        <tissue evidence="2">Leg muscle</tissue>
    </source>
</reference>
<proteinExistence type="predicted"/>
<evidence type="ECO:0000313" key="3">
    <source>
        <dbReference type="Proteomes" id="UP001159363"/>
    </source>
</evidence>
<organism evidence="2 3">
    <name type="scientific">Dryococelus australis</name>
    <dbReference type="NCBI Taxonomy" id="614101"/>
    <lineage>
        <taxon>Eukaryota</taxon>
        <taxon>Metazoa</taxon>
        <taxon>Ecdysozoa</taxon>
        <taxon>Arthropoda</taxon>
        <taxon>Hexapoda</taxon>
        <taxon>Insecta</taxon>
        <taxon>Pterygota</taxon>
        <taxon>Neoptera</taxon>
        <taxon>Polyneoptera</taxon>
        <taxon>Phasmatodea</taxon>
        <taxon>Verophasmatodea</taxon>
        <taxon>Anareolatae</taxon>
        <taxon>Phasmatidae</taxon>
        <taxon>Eurycanthinae</taxon>
        <taxon>Dryococelus</taxon>
    </lineage>
</organism>
<evidence type="ECO:0000313" key="2">
    <source>
        <dbReference type="EMBL" id="KAJ8879543.1"/>
    </source>
</evidence>
<feature type="domain" description="HAT C-terminal dimerisation" evidence="1">
    <location>
        <begin position="248"/>
        <end position="301"/>
    </location>
</feature>
<protein>
    <recommendedName>
        <fullName evidence="1">HAT C-terminal dimerisation domain-containing protein</fullName>
    </recommendedName>
</protein>